<keyword evidence="8" id="KW-0472">Membrane</keyword>
<accession>A0A934NEB7</accession>
<dbReference type="InterPro" id="IPR036097">
    <property type="entry name" value="HisK_dim/P_sf"/>
</dbReference>
<dbReference type="EC" id="2.7.13.3" evidence="2"/>
<dbReference type="AlphaFoldDB" id="A0A934NEB7"/>
<dbReference type="EMBL" id="JAEHJZ010000049">
    <property type="protein sequence ID" value="MBJ7882540.1"/>
    <property type="molecule type" value="Genomic_DNA"/>
</dbReference>
<feature type="transmembrane region" description="Helical" evidence="8">
    <location>
        <begin position="127"/>
        <end position="149"/>
    </location>
</feature>
<keyword evidence="11" id="KW-1185">Reference proteome</keyword>
<evidence type="ECO:0000256" key="2">
    <source>
        <dbReference type="ARBA" id="ARBA00012438"/>
    </source>
</evidence>
<dbReference type="InterPro" id="IPR036890">
    <property type="entry name" value="HATPase_C_sf"/>
</dbReference>
<keyword evidence="6 10" id="KW-0418">Kinase</keyword>
<evidence type="ECO:0000259" key="9">
    <source>
        <dbReference type="PROSITE" id="PS50109"/>
    </source>
</evidence>
<dbReference type="Gene3D" id="1.10.287.130">
    <property type="match status" value="1"/>
</dbReference>
<evidence type="ECO:0000256" key="7">
    <source>
        <dbReference type="ARBA" id="ARBA00022989"/>
    </source>
</evidence>
<dbReference type="SUPFAM" id="SSF55874">
    <property type="entry name" value="ATPase domain of HSP90 chaperone/DNA topoisomerase II/histidine kinase"/>
    <property type="match status" value="1"/>
</dbReference>
<dbReference type="Gene3D" id="3.30.565.10">
    <property type="entry name" value="Histidine kinase-like ATPase, C-terminal domain"/>
    <property type="match status" value="1"/>
</dbReference>
<dbReference type="SMART" id="SM00387">
    <property type="entry name" value="HATPase_c"/>
    <property type="match status" value="1"/>
</dbReference>
<dbReference type="CDD" id="cd00082">
    <property type="entry name" value="HisKA"/>
    <property type="match status" value="1"/>
</dbReference>
<feature type="transmembrane region" description="Helical" evidence="8">
    <location>
        <begin position="12"/>
        <end position="33"/>
    </location>
</feature>
<comment type="caution">
    <text evidence="10">The sequence shown here is derived from an EMBL/GenBank/DDBJ whole genome shotgun (WGS) entry which is preliminary data.</text>
</comment>
<dbReference type="InterPro" id="IPR005467">
    <property type="entry name" value="His_kinase_dom"/>
</dbReference>
<evidence type="ECO:0000256" key="6">
    <source>
        <dbReference type="ARBA" id="ARBA00022777"/>
    </source>
</evidence>
<dbReference type="SUPFAM" id="SSF47384">
    <property type="entry name" value="Homodimeric domain of signal transducing histidine kinase"/>
    <property type="match status" value="1"/>
</dbReference>
<keyword evidence="4" id="KW-0808">Transferase</keyword>
<keyword evidence="7 8" id="KW-1133">Transmembrane helix</keyword>
<dbReference type="InterPro" id="IPR003661">
    <property type="entry name" value="HisK_dim/P_dom"/>
</dbReference>
<evidence type="ECO:0000256" key="3">
    <source>
        <dbReference type="ARBA" id="ARBA00022553"/>
    </source>
</evidence>
<dbReference type="InterPro" id="IPR050428">
    <property type="entry name" value="TCS_sensor_his_kinase"/>
</dbReference>
<dbReference type="PANTHER" id="PTHR45436:SF5">
    <property type="entry name" value="SENSOR HISTIDINE KINASE TRCS"/>
    <property type="match status" value="1"/>
</dbReference>
<evidence type="ECO:0000256" key="4">
    <source>
        <dbReference type="ARBA" id="ARBA00022679"/>
    </source>
</evidence>
<dbReference type="SMART" id="SM00388">
    <property type="entry name" value="HisKA"/>
    <property type="match status" value="1"/>
</dbReference>
<evidence type="ECO:0000256" key="8">
    <source>
        <dbReference type="SAM" id="Phobius"/>
    </source>
</evidence>
<dbReference type="GO" id="GO:0005886">
    <property type="term" value="C:plasma membrane"/>
    <property type="evidence" value="ECO:0007669"/>
    <property type="project" value="TreeGrafter"/>
</dbReference>
<comment type="catalytic activity">
    <reaction evidence="1">
        <text>ATP + protein L-histidine = ADP + protein N-phospho-L-histidine.</text>
        <dbReference type="EC" id="2.7.13.3"/>
    </reaction>
</comment>
<organism evidence="10 11">
    <name type="scientific">Gelidibacter salicanalis</name>
    <dbReference type="NCBI Taxonomy" id="291193"/>
    <lineage>
        <taxon>Bacteria</taxon>
        <taxon>Pseudomonadati</taxon>
        <taxon>Bacteroidota</taxon>
        <taxon>Flavobacteriia</taxon>
        <taxon>Flavobacteriales</taxon>
        <taxon>Flavobacteriaceae</taxon>
        <taxon>Gelidibacter</taxon>
    </lineage>
</organism>
<dbReference type="PANTHER" id="PTHR45436">
    <property type="entry name" value="SENSOR HISTIDINE KINASE YKOH"/>
    <property type="match status" value="1"/>
</dbReference>
<dbReference type="CDD" id="cd00075">
    <property type="entry name" value="HATPase"/>
    <property type="match status" value="1"/>
</dbReference>
<proteinExistence type="predicted"/>
<sequence>MIKKTSLIKKTSKAFLLTGFVLTILSSIALYFYTKNLLQNEVEEELYSTEARVEAALNSNRQLFSLPPVVEVKSVQNLLPKVLKDTIIYDPSQDEMELFRELSTYKELNNEYYHITVRTLVVESEDILMALVFSNITIFVIAFVFLFYFNTTRNLRLWKPFFDNLEQMKTFSLTKKDPITLSDSEIIEFSELKDQIMLFTNKVRDDYESLKQFTEDVSHEMQTPLAIIQAKIDNIINEHEINDKQFEQVTSIQKDIQRLKQLNKRITTLTKIDNNQFTNIETINLTDLIDEKIESFKELQFVNLVHNSKKKLFVSMDVYLADMLINNLLSNAIKHSKNKEEITLVTMDNRLVISNFGEEALVHPENLFLRFYRESRANQSTGLGLAIVKKICDLYGFKISYQFEVDHHVFSIDFSK</sequence>
<protein>
    <recommendedName>
        <fullName evidence="2">histidine kinase</fullName>
        <ecNumber evidence="2">2.7.13.3</ecNumber>
    </recommendedName>
</protein>
<name>A0A934NEB7_9FLAO</name>
<evidence type="ECO:0000256" key="1">
    <source>
        <dbReference type="ARBA" id="ARBA00000085"/>
    </source>
</evidence>
<feature type="domain" description="Histidine kinase" evidence="9">
    <location>
        <begin position="216"/>
        <end position="416"/>
    </location>
</feature>
<dbReference type="Pfam" id="PF00512">
    <property type="entry name" value="HisKA"/>
    <property type="match status" value="1"/>
</dbReference>
<evidence type="ECO:0000313" key="10">
    <source>
        <dbReference type="EMBL" id="MBJ7882540.1"/>
    </source>
</evidence>
<evidence type="ECO:0000256" key="5">
    <source>
        <dbReference type="ARBA" id="ARBA00022692"/>
    </source>
</evidence>
<keyword evidence="5 8" id="KW-0812">Transmembrane</keyword>
<dbReference type="PROSITE" id="PS50109">
    <property type="entry name" value="HIS_KIN"/>
    <property type="match status" value="1"/>
</dbReference>
<evidence type="ECO:0000313" key="11">
    <source>
        <dbReference type="Proteomes" id="UP000662373"/>
    </source>
</evidence>
<dbReference type="InterPro" id="IPR003594">
    <property type="entry name" value="HATPase_dom"/>
</dbReference>
<dbReference type="Proteomes" id="UP000662373">
    <property type="component" value="Unassembled WGS sequence"/>
</dbReference>
<dbReference type="Pfam" id="PF02518">
    <property type="entry name" value="HATPase_c"/>
    <property type="match status" value="1"/>
</dbReference>
<dbReference type="GO" id="GO:0000155">
    <property type="term" value="F:phosphorelay sensor kinase activity"/>
    <property type="evidence" value="ECO:0007669"/>
    <property type="project" value="InterPro"/>
</dbReference>
<reference evidence="10 11" key="1">
    <citation type="submission" date="2020-09" db="EMBL/GenBank/DDBJ databases">
        <title>Draft genome of Gelidibacter salicanalis PAMC21136.</title>
        <authorList>
            <person name="Park H."/>
        </authorList>
    </citation>
    <scope>NUCLEOTIDE SEQUENCE [LARGE SCALE GENOMIC DNA]</scope>
    <source>
        <strain evidence="10 11">PAMC21136</strain>
    </source>
</reference>
<gene>
    <name evidence="10" type="ORF">JEM65_18040</name>
</gene>
<keyword evidence="3" id="KW-0597">Phosphoprotein</keyword>